<dbReference type="PANTHER" id="PTHR12398:SF20">
    <property type="entry name" value="PROTEIN PHOSPHATASE 1 REGULATORY INHIBITOR SUBUNIT 2"/>
    <property type="match status" value="1"/>
</dbReference>
<dbReference type="OMA" id="GHYREWH"/>
<dbReference type="GO" id="GO:0009966">
    <property type="term" value="P:regulation of signal transduction"/>
    <property type="evidence" value="ECO:0007669"/>
    <property type="project" value="InterPro"/>
</dbReference>
<evidence type="ECO:0000313" key="5">
    <source>
        <dbReference type="Proteomes" id="UP000005408"/>
    </source>
</evidence>
<dbReference type="InterPro" id="IPR007062">
    <property type="entry name" value="PPI-2"/>
</dbReference>
<feature type="region of interest" description="Disordered" evidence="2">
    <location>
        <begin position="1"/>
        <end position="195"/>
    </location>
</feature>
<keyword evidence="5" id="KW-1185">Reference proteome</keyword>
<gene>
    <name evidence="3" type="ORF">CGI_10012736</name>
</gene>
<accession>K1RJQ4</accession>
<dbReference type="Pfam" id="PF04979">
    <property type="entry name" value="IPP-2"/>
    <property type="match status" value="1"/>
</dbReference>
<feature type="compositionally biased region" description="Basic and acidic residues" evidence="2">
    <location>
        <begin position="48"/>
        <end position="61"/>
    </location>
</feature>
<evidence type="ECO:0000256" key="1">
    <source>
        <dbReference type="ARBA" id="ARBA00005472"/>
    </source>
</evidence>
<feature type="compositionally biased region" description="Acidic residues" evidence="2">
    <location>
        <begin position="72"/>
        <end position="82"/>
    </location>
</feature>
<dbReference type="Gene3D" id="6.10.250.1050">
    <property type="match status" value="2"/>
</dbReference>
<dbReference type="EMBL" id="JH818311">
    <property type="protein sequence ID" value="EKC34456.1"/>
    <property type="molecule type" value="Genomic_DNA"/>
</dbReference>
<feature type="compositionally biased region" description="Basic and acidic residues" evidence="2">
    <location>
        <begin position="129"/>
        <end position="139"/>
    </location>
</feature>
<evidence type="ECO:0000256" key="2">
    <source>
        <dbReference type="SAM" id="MobiDB-lite"/>
    </source>
</evidence>
<name>K1RJQ4_MAGGI</name>
<sequence>MATEEKKKPVKGILKSSSSFDHEKHKEQKDKHDKEMKWDEMNILATHHPPDKDYGHMKIDEPPTPYSKSSDVEDDDEDEDEDKSAGGSGMGDILPEDIANRLAETQRPRATSFSEGDESSEDENETEEDRAKKKQFEQKRKLHYNEFQAVKLAKQLMEEEEEEDEEDENNEVTTKSEVIQPMEENSASNSLQESS</sequence>
<dbReference type="Proteomes" id="UP000005408">
    <property type="component" value="Unassembled WGS sequence"/>
</dbReference>
<dbReference type="EnsemblMetazoa" id="G6181.1">
    <property type="protein sequence ID" value="G6181.1:cds"/>
    <property type="gene ID" value="G6181"/>
</dbReference>
<dbReference type="EnsemblMetazoa" id="G6181.2">
    <property type="protein sequence ID" value="G6181.2:cds"/>
    <property type="gene ID" value="G6181"/>
</dbReference>
<reference evidence="3" key="1">
    <citation type="journal article" date="2012" name="Nature">
        <title>The oyster genome reveals stress adaptation and complexity of shell formation.</title>
        <authorList>
            <person name="Zhang G."/>
            <person name="Fang X."/>
            <person name="Guo X."/>
            <person name="Li L."/>
            <person name="Luo R."/>
            <person name="Xu F."/>
            <person name="Yang P."/>
            <person name="Zhang L."/>
            <person name="Wang X."/>
            <person name="Qi H."/>
            <person name="Xiong Z."/>
            <person name="Que H."/>
            <person name="Xie Y."/>
            <person name="Holland P.W."/>
            <person name="Paps J."/>
            <person name="Zhu Y."/>
            <person name="Wu F."/>
            <person name="Chen Y."/>
            <person name="Wang J."/>
            <person name="Peng C."/>
            <person name="Meng J."/>
            <person name="Yang L."/>
            <person name="Liu J."/>
            <person name="Wen B."/>
            <person name="Zhang N."/>
            <person name="Huang Z."/>
            <person name="Zhu Q."/>
            <person name="Feng Y."/>
            <person name="Mount A."/>
            <person name="Hedgecock D."/>
            <person name="Xu Z."/>
            <person name="Liu Y."/>
            <person name="Domazet-Loso T."/>
            <person name="Du Y."/>
            <person name="Sun X."/>
            <person name="Zhang S."/>
            <person name="Liu B."/>
            <person name="Cheng P."/>
            <person name="Jiang X."/>
            <person name="Li J."/>
            <person name="Fan D."/>
            <person name="Wang W."/>
            <person name="Fu W."/>
            <person name="Wang T."/>
            <person name="Wang B."/>
            <person name="Zhang J."/>
            <person name="Peng Z."/>
            <person name="Li Y."/>
            <person name="Li N."/>
            <person name="Wang J."/>
            <person name="Chen M."/>
            <person name="He Y."/>
            <person name="Tan F."/>
            <person name="Song X."/>
            <person name="Zheng Q."/>
            <person name="Huang R."/>
            <person name="Yang H."/>
            <person name="Du X."/>
            <person name="Chen L."/>
            <person name="Yang M."/>
            <person name="Gaffney P.M."/>
            <person name="Wang S."/>
            <person name="Luo L."/>
            <person name="She Z."/>
            <person name="Ming Y."/>
            <person name="Huang W."/>
            <person name="Zhang S."/>
            <person name="Huang B."/>
            <person name="Zhang Y."/>
            <person name="Qu T."/>
            <person name="Ni P."/>
            <person name="Miao G."/>
            <person name="Wang J."/>
            <person name="Wang Q."/>
            <person name="Steinberg C.E."/>
            <person name="Wang H."/>
            <person name="Li N."/>
            <person name="Qian L."/>
            <person name="Zhang G."/>
            <person name="Li Y."/>
            <person name="Yang H."/>
            <person name="Liu X."/>
            <person name="Wang J."/>
            <person name="Yin Y."/>
            <person name="Wang J."/>
        </authorList>
    </citation>
    <scope>NUCLEOTIDE SEQUENCE [LARGE SCALE GENOMIC DNA]</scope>
    <source>
        <strain evidence="3">05x7-T-G4-1.051#20</strain>
    </source>
</reference>
<dbReference type="KEGG" id="crg:105347320"/>
<dbReference type="GO" id="GO:0004864">
    <property type="term" value="F:protein phosphatase inhibitor activity"/>
    <property type="evidence" value="ECO:0007669"/>
    <property type="project" value="InterPro"/>
</dbReference>
<dbReference type="PANTHER" id="PTHR12398">
    <property type="entry name" value="PROTEIN PHOSPHATASE INHIBITOR"/>
    <property type="match status" value="1"/>
</dbReference>
<dbReference type="AlphaFoldDB" id="K1RJQ4"/>
<evidence type="ECO:0000313" key="3">
    <source>
        <dbReference type="EMBL" id="EKC34456.1"/>
    </source>
</evidence>
<feature type="compositionally biased region" description="Basic and acidic residues" evidence="2">
    <location>
        <begin position="20"/>
        <end position="40"/>
    </location>
</feature>
<comment type="similarity">
    <text evidence="1">Belongs to the protein phosphatase inhibitor 2 family.</text>
</comment>
<dbReference type="HOGENOM" id="CLU_084310_1_1_1"/>
<evidence type="ECO:0000313" key="4">
    <source>
        <dbReference type="EnsemblMetazoa" id="G6181.1:cds"/>
    </source>
</evidence>
<feature type="compositionally biased region" description="Acidic residues" evidence="2">
    <location>
        <begin position="158"/>
        <end position="170"/>
    </location>
</feature>
<feature type="compositionally biased region" description="Acidic residues" evidence="2">
    <location>
        <begin position="115"/>
        <end position="128"/>
    </location>
</feature>
<organism evidence="3">
    <name type="scientific">Magallana gigas</name>
    <name type="common">Pacific oyster</name>
    <name type="synonym">Crassostrea gigas</name>
    <dbReference type="NCBI Taxonomy" id="29159"/>
    <lineage>
        <taxon>Eukaryota</taxon>
        <taxon>Metazoa</taxon>
        <taxon>Spiralia</taxon>
        <taxon>Lophotrochozoa</taxon>
        <taxon>Mollusca</taxon>
        <taxon>Bivalvia</taxon>
        <taxon>Autobranchia</taxon>
        <taxon>Pteriomorphia</taxon>
        <taxon>Ostreida</taxon>
        <taxon>Ostreoidea</taxon>
        <taxon>Ostreidae</taxon>
        <taxon>Magallana</taxon>
    </lineage>
</organism>
<feature type="compositionally biased region" description="Polar residues" evidence="2">
    <location>
        <begin position="172"/>
        <end position="195"/>
    </location>
</feature>
<reference evidence="4" key="2">
    <citation type="submission" date="2022-08" db="UniProtKB">
        <authorList>
            <consortium name="EnsemblMetazoa"/>
        </authorList>
    </citation>
    <scope>IDENTIFICATION</scope>
    <source>
        <strain evidence="4">05x7-T-G4-1.051#20</strain>
    </source>
</reference>
<protein>
    <submittedName>
        <fullName evidence="3 4">Protein phosphatase inhibitor 2</fullName>
    </submittedName>
</protein>
<proteinExistence type="inferred from homology"/>